<evidence type="ECO:0000256" key="52">
    <source>
        <dbReference type="ARBA" id="ARBA00049019"/>
    </source>
</evidence>
<dbReference type="InterPro" id="IPR013968">
    <property type="entry name" value="PKS_KR"/>
</dbReference>
<dbReference type="Gene3D" id="3.90.180.10">
    <property type="entry name" value="Medium-chain alcohol dehydrogenases, catalytic domain"/>
    <property type="match status" value="1"/>
</dbReference>
<evidence type="ECO:0000256" key="7">
    <source>
        <dbReference type="ARBA" id="ARBA00013191"/>
    </source>
</evidence>
<keyword evidence="14" id="KW-0702">S-nitrosylation</keyword>
<evidence type="ECO:0000256" key="55">
    <source>
        <dbReference type="ARBA" id="ARBA00049263"/>
    </source>
</evidence>
<comment type="catalytic activity">
    <reaction evidence="46">
        <text>a fatty acyl-[ACP] + malonyl-[ACP] + H(+) = a 3-oxoacyl-[ACP] + holo-[ACP] + CO2</text>
        <dbReference type="Rhea" id="RHEA:22836"/>
        <dbReference type="Rhea" id="RHEA-COMP:9623"/>
        <dbReference type="Rhea" id="RHEA-COMP:9685"/>
        <dbReference type="Rhea" id="RHEA-COMP:9916"/>
        <dbReference type="Rhea" id="RHEA-COMP:14125"/>
        <dbReference type="ChEBI" id="CHEBI:15378"/>
        <dbReference type="ChEBI" id="CHEBI:16526"/>
        <dbReference type="ChEBI" id="CHEBI:64479"/>
        <dbReference type="ChEBI" id="CHEBI:78449"/>
        <dbReference type="ChEBI" id="CHEBI:78776"/>
        <dbReference type="ChEBI" id="CHEBI:138651"/>
        <dbReference type="EC" id="2.3.1.41"/>
    </reaction>
    <physiologicalReaction direction="left-to-right" evidence="46">
        <dbReference type="Rhea" id="RHEA:22837"/>
    </physiologicalReaction>
</comment>
<evidence type="ECO:0000256" key="24">
    <source>
        <dbReference type="ARBA" id="ARBA00023394"/>
    </source>
</evidence>
<dbReference type="EC" id="2.3.1.41" evidence="7"/>
<evidence type="ECO:0000256" key="22">
    <source>
        <dbReference type="ARBA" id="ARBA00023373"/>
    </source>
</evidence>
<dbReference type="InterPro" id="IPR050091">
    <property type="entry name" value="PKS_NRPS_Biosynth_Enz"/>
</dbReference>
<dbReference type="Pfam" id="PF08659">
    <property type="entry name" value="KR"/>
    <property type="match status" value="1"/>
</dbReference>
<comment type="caution">
    <text evidence="65">The sequence shown here is derived from an EMBL/GenBank/DDBJ whole genome shotgun (WGS) entry which is preliminary data.</text>
</comment>
<reference evidence="65 66" key="1">
    <citation type="submission" date="2024-08" db="EMBL/GenBank/DDBJ databases">
        <authorList>
            <person name="Will J Nash"/>
            <person name="Angela Man"/>
            <person name="Seanna McTaggart"/>
            <person name="Kendall Baker"/>
            <person name="Tom Barker"/>
            <person name="Leah Catchpole"/>
            <person name="Alex Durrant"/>
            <person name="Karim Gharbi"/>
            <person name="Naomi Irish"/>
            <person name="Gemy Kaithakottil"/>
            <person name="Debby Ku"/>
            <person name="Aaliyah Providence"/>
            <person name="Felix Shaw"/>
            <person name="David Swarbreck"/>
            <person name="Chris Watkins"/>
            <person name="Ann M. McCartney"/>
            <person name="Giulio Formenti"/>
            <person name="Alice Mouton"/>
            <person name="Noel Vella"/>
            <person name="Bjorn M von Reumont"/>
            <person name="Adriana Vella"/>
            <person name="Wilfried Haerty"/>
        </authorList>
    </citation>
    <scope>NUCLEOTIDE SEQUENCE [LARGE SCALE GENOMIC DNA]</scope>
</reference>
<evidence type="ECO:0000259" key="62">
    <source>
        <dbReference type="PROSITE" id="PS50075"/>
    </source>
</evidence>
<comment type="catalytic activity">
    <reaction evidence="24">
        <text>a (3R)-hydroxyacyl-[ACP] = a (2E)-enoyl-[ACP] + H2O</text>
        <dbReference type="Rhea" id="RHEA:13097"/>
        <dbReference type="Rhea" id="RHEA-COMP:9925"/>
        <dbReference type="Rhea" id="RHEA-COMP:9945"/>
        <dbReference type="ChEBI" id="CHEBI:15377"/>
        <dbReference type="ChEBI" id="CHEBI:78784"/>
        <dbReference type="ChEBI" id="CHEBI:78827"/>
        <dbReference type="EC" id="4.2.1.59"/>
    </reaction>
    <physiologicalReaction direction="left-to-right" evidence="24">
        <dbReference type="Rhea" id="RHEA:13098"/>
    </physiologicalReaction>
</comment>
<evidence type="ECO:0000256" key="59">
    <source>
        <dbReference type="ARBA" id="ARBA00049521"/>
    </source>
</evidence>
<evidence type="ECO:0000256" key="39">
    <source>
        <dbReference type="ARBA" id="ARBA00047897"/>
    </source>
</evidence>
<evidence type="ECO:0000256" key="13">
    <source>
        <dbReference type="ARBA" id="ARBA00022679"/>
    </source>
</evidence>
<evidence type="ECO:0000256" key="28">
    <source>
        <dbReference type="ARBA" id="ARBA00023402"/>
    </source>
</evidence>
<comment type="catalytic activity">
    <reaction evidence="51">
        <text>3-oxotetradecanoyl-[ACP] + NADPH + H(+) = (3R)-hydroxytetradecanoyl-[ACP] + NADP(+)</text>
        <dbReference type="Rhea" id="RHEA:41888"/>
        <dbReference type="Rhea" id="RHEA-COMP:9645"/>
        <dbReference type="Rhea" id="RHEA-COMP:9646"/>
        <dbReference type="ChEBI" id="CHEBI:15378"/>
        <dbReference type="ChEBI" id="CHEBI:57783"/>
        <dbReference type="ChEBI" id="CHEBI:58349"/>
        <dbReference type="ChEBI" id="CHEBI:78473"/>
        <dbReference type="ChEBI" id="CHEBI:78474"/>
    </reaction>
    <physiologicalReaction direction="left-to-right" evidence="51">
        <dbReference type="Rhea" id="RHEA:41889"/>
    </physiologicalReaction>
</comment>
<comment type="catalytic activity">
    <reaction evidence="40">
        <text>3-oxobutanoyl-[ACP] + NADPH + H(+) = (3R)-hydroxybutanoyl-[ACP] + NADP(+)</text>
        <dbReference type="Rhea" id="RHEA:41804"/>
        <dbReference type="Rhea" id="RHEA-COMP:9625"/>
        <dbReference type="Rhea" id="RHEA-COMP:9626"/>
        <dbReference type="ChEBI" id="CHEBI:15378"/>
        <dbReference type="ChEBI" id="CHEBI:57783"/>
        <dbReference type="ChEBI" id="CHEBI:58349"/>
        <dbReference type="ChEBI" id="CHEBI:78450"/>
        <dbReference type="ChEBI" id="CHEBI:78451"/>
    </reaction>
    <physiologicalReaction direction="left-to-right" evidence="40">
        <dbReference type="Rhea" id="RHEA:41805"/>
    </physiologicalReaction>
</comment>
<dbReference type="EC" id="4.2.1.59" evidence="6"/>
<comment type="pathway">
    <text evidence="1">Lipid metabolism.</text>
</comment>
<feature type="active site" description="Proton donor; for dehydratase activity" evidence="61">
    <location>
        <position position="1048"/>
    </location>
</feature>
<evidence type="ECO:0000256" key="23">
    <source>
        <dbReference type="ARBA" id="ARBA00023388"/>
    </source>
</evidence>
<comment type="catalytic activity">
    <reaction evidence="55">
        <text>3-oxododecanoyl-[ACP] + NADPH + H(+) = (3R)-hydroxydodecanoyl-[ACP] + NADP(+)</text>
        <dbReference type="Rhea" id="RHEA:41872"/>
        <dbReference type="Rhea" id="RHEA-COMP:9641"/>
        <dbReference type="Rhea" id="RHEA-COMP:9642"/>
        <dbReference type="ChEBI" id="CHEBI:15378"/>
        <dbReference type="ChEBI" id="CHEBI:57783"/>
        <dbReference type="ChEBI" id="CHEBI:58349"/>
        <dbReference type="ChEBI" id="CHEBI:78469"/>
        <dbReference type="ChEBI" id="CHEBI:78470"/>
    </reaction>
    <physiologicalReaction direction="left-to-right" evidence="55">
        <dbReference type="Rhea" id="RHEA:41873"/>
    </physiologicalReaction>
</comment>
<feature type="region of interest" description="N-terminal hotdog fold" evidence="61">
    <location>
        <begin position="861"/>
        <end position="984"/>
    </location>
</feature>
<comment type="catalytic activity">
    <reaction evidence="44">
        <text>tetradecanoyl-[ACP] + H2O = tetradecanoate + holo-[ACP] + H(+)</text>
        <dbReference type="Rhea" id="RHEA:30123"/>
        <dbReference type="Rhea" id="RHEA-COMP:9648"/>
        <dbReference type="Rhea" id="RHEA-COMP:9685"/>
        <dbReference type="ChEBI" id="CHEBI:15377"/>
        <dbReference type="ChEBI" id="CHEBI:15378"/>
        <dbReference type="ChEBI" id="CHEBI:30807"/>
        <dbReference type="ChEBI" id="CHEBI:64479"/>
        <dbReference type="ChEBI" id="CHEBI:78477"/>
        <dbReference type="EC" id="3.1.2.14"/>
    </reaction>
    <physiologicalReaction direction="left-to-right" evidence="44">
        <dbReference type="Rhea" id="RHEA:30124"/>
    </physiologicalReaction>
</comment>
<comment type="catalytic activity">
    <reaction evidence="53">
        <text>decanoyl-[ACP] + malonyl-[ACP] + H(+) = 3-oxododecanoyl-[ACP] + holo-[ACP] + CO2</text>
        <dbReference type="Rhea" id="RHEA:41868"/>
        <dbReference type="Rhea" id="RHEA-COMP:9623"/>
        <dbReference type="Rhea" id="RHEA-COMP:9640"/>
        <dbReference type="Rhea" id="RHEA-COMP:9641"/>
        <dbReference type="Rhea" id="RHEA-COMP:9685"/>
        <dbReference type="ChEBI" id="CHEBI:15378"/>
        <dbReference type="ChEBI" id="CHEBI:16526"/>
        <dbReference type="ChEBI" id="CHEBI:64479"/>
        <dbReference type="ChEBI" id="CHEBI:78449"/>
        <dbReference type="ChEBI" id="CHEBI:78468"/>
        <dbReference type="ChEBI" id="CHEBI:78469"/>
    </reaction>
    <physiologicalReaction direction="left-to-right" evidence="53">
        <dbReference type="Rhea" id="RHEA:41869"/>
    </physiologicalReaction>
</comment>
<evidence type="ECO:0000256" key="54">
    <source>
        <dbReference type="ARBA" id="ARBA00049171"/>
    </source>
</evidence>
<comment type="catalytic activity">
    <reaction evidence="26">
        <text>(3R)-hydroxyoctadecanoyl-[ACP] = (2E)-octadecenoyl-[ACP] + H2O</text>
        <dbReference type="Rhea" id="RHEA:41924"/>
        <dbReference type="Rhea" id="RHEA-COMP:9654"/>
        <dbReference type="Rhea" id="RHEA-COMP:9655"/>
        <dbReference type="ChEBI" id="CHEBI:15377"/>
        <dbReference type="ChEBI" id="CHEBI:78488"/>
        <dbReference type="ChEBI" id="CHEBI:78489"/>
    </reaction>
    <physiologicalReaction direction="left-to-right" evidence="26">
        <dbReference type="Rhea" id="RHEA:41925"/>
    </physiologicalReaction>
</comment>
<dbReference type="SMART" id="SM00823">
    <property type="entry name" value="PKS_PP"/>
    <property type="match status" value="1"/>
</dbReference>
<dbReference type="InterPro" id="IPR006162">
    <property type="entry name" value="Ppantetheine_attach_site"/>
</dbReference>
<keyword evidence="12" id="KW-0597">Phosphoprotein</keyword>
<keyword evidence="66" id="KW-1185">Reference proteome</keyword>
<evidence type="ECO:0000256" key="10">
    <source>
        <dbReference type="ARBA" id="ARBA00018769"/>
    </source>
</evidence>
<evidence type="ECO:0000313" key="65">
    <source>
        <dbReference type="EMBL" id="CAL7936070.1"/>
    </source>
</evidence>
<dbReference type="InterPro" id="IPR013149">
    <property type="entry name" value="ADH-like_C"/>
</dbReference>
<evidence type="ECO:0000256" key="36">
    <source>
        <dbReference type="ARBA" id="ARBA00047500"/>
    </source>
</evidence>
<evidence type="ECO:0000256" key="61">
    <source>
        <dbReference type="PROSITE-ProRule" id="PRU01363"/>
    </source>
</evidence>
<dbReference type="SUPFAM" id="SSF53474">
    <property type="entry name" value="alpha/beta-Hydrolases"/>
    <property type="match status" value="1"/>
</dbReference>
<comment type="catalytic activity">
    <reaction evidence="34">
        <text>3-oxodecanoyl-[ACP] + NADPH + H(+) = (3R)-hydroxydecanoyl-[ACP] + NADP(+)</text>
        <dbReference type="Rhea" id="RHEA:41856"/>
        <dbReference type="Rhea" id="RHEA-COMP:9637"/>
        <dbReference type="Rhea" id="RHEA-COMP:9638"/>
        <dbReference type="ChEBI" id="CHEBI:15378"/>
        <dbReference type="ChEBI" id="CHEBI:57783"/>
        <dbReference type="ChEBI" id="CHEBI:58349"/>
        <dbReference type="ChEBI" id="CHEBI:78464"/>
        <dbReference type="ChEBI" id="CHEBI:78466"/>
    </reaction>
    <physiologicalReaction direction="left-to-right" evidence="34">
        <dbReference type="Rhea" id="RHEA:41857"/>
    </physiologicalReaction>
</comment>
<evidence type="ECO:0000256" key="33">
    <source>
        <dbReference type="ARBA" id="ARBA00047400"/>
    </source>
</evidence>
<dbReference type="CDD" id="cd08954">
    <property type="entry name" value="KR_1_FAS_SDR_x"/>
    <property type="match status" value="1"/>
</dbReference>
<dbReference type="InterPro" id="IPR049900">
    <property type="entry name" value="PKS_mFAS_DH"/>
</dbReference>
<dbReference type="InterPro" id="IPR042104">
    <property type="entry name" value="PKS_dehydratase_sf"/>
</dbReference>
<dbReference type="SMART" id="SM00829">
    <property type="entry name" value="PKS_ER"/>
    <property type="match status" value="1"/>
</dbReference>
<evidence type="ECO:0000256" key="49">
    <source>
        <dbReference type="ARBA" id="ARBA00048691"/>
    </source>
</evidence>
<keyword evidence="11" id="KW-0596">Phosphopantetheine</keyword>
<dbReference type="EC" id="2.3.1.39" evidence="9"/>
<dbReference type="SUPFAM" id="SSF51735">
    <property type="entry name" value="NAD(P)-binding Rossmann-fold domains"/>
    <property type="match status" value="2"/>
</dbReference>
<dbReference type="InterPro" id="IPR014031">
    <property type="entry name" value="Ketoacyl_synth_C"/>
</dbReference>
<evidence type="ECO:0000256" key="58">
    <source>
        <dbReference type="ARBA" id="ARBA00049449"/>
    </source>
</evidence>
<dbReference type="EC" id="1.1.1.100" evidence="5"/>
<dbReference type="PROSITE" id="PS50075">
    <property type="entry name" value="CARRIER"/>
    <property type="match status" value="1"/>
</dbReference>
<evidence type="ECO:0000256" key="17">
    <source>
        <dbReference type="ARBA" id="ARBA00022990"/>
    </source>
</evidence>
<evidence type="ECO:0000256" key="8">
    <source>
        <dbReference type="ARBA" id="ARBA00013256"/>
    </source>
</evidence>
<dbReference type="InterPro" id="IPR014043">
    <property type="entry name" value="Acyl_transferase_dom"/>
</dbReference>
<dbReference type="Pfam" id="PF00550">
    <property type="entry name" value="PP-binding"/>
    <property type="match status" value="1"/>
</dbReference>
<evidence type="ECO:0000256" key="35">
    <source>
        <dbReference type="ARBA" id="ARBA00047451"/>
    </source>
</evidence>
<dbReference type="InterPro" id="IPR036291">
    <property type="entry name" value="NAD(P)-bd_dom_sf"/>
</dbReference>
<dbReference type="CDD" id="cd00833">
    <property type="entry name" value="PKS"/>
    <property type="match status" value="1"/>
</dbReference>
<keyword evidence="18" id="KW-0456">Lyase</keyword>
<dbReference type="EMBL" id="CAXAJV020001286">
    <property type="protein sequence ID" value="CAL7936070.1"/>
    <property type="molecule type" value="Genomic_DNA"/>
</dbReference>
<protein>
    <recommendedName>
        <fullName evidence="10">Fatty acid synthase</fullName>
        <ecNumber evidence="5">1.1.1.100</ecNumber>
        <ecNumber evidence="2">1.3.1.39</ecNumber>
        <ecNumber evidence="8">2.3.1.38</ecNumber>
        <ecNumber evidence="9">2.3.1.39</ecNumber>
        <ecNumber evidence="7">2.3.1.41</ecNumber>
        <ecNumber evidence="4">2.3.1.85</ecNumber>
        <ecNumber evidence="3">3.1.2.14</ecNumber>
        <ecNumber evidence="6">4.2.1.59</ecNumber>
    </recommendedName>
</protein>
<evidence type="ECO:0000256" key="37">
    <source>
        <dbReference type="ARBA" id="ARBA00047578"/>
    </source>
</evidence>
<dbReference type="PROSITE" id="PS00606">
    <property type="entry name" value="KS3_1"/>
    <property type="match status" value="1"/>
</dbReference>
<evidence type="ECO:0000256" key="50">
    <source>
        <dbReference type="ARBA" id="ARBA00048704"/>
    </source>
</evidence>
<evidence type="ECO:0000256" key="53">
    <source>
        <dbReference type="ARBA" id="ARBA00049109"/>
    </source>
</evidence>
<comment type="catalytic activity">
    <reaction evidence="54">
        <text>(2E)-tetradecenoyl-[ACP] + NADPH + H(+) = tetradecanoyl-[ACP] + NADP(+)</text>
        <dbReference type="Rhea" id="RHEA:41896"/>
        <dbReference type="Rhea" id="RHEA-COMP:9647"/>
        <dbReference type="Rhea" id="RHEA-COMP:9648"/>
        <dbReference type="ChEBI" id="CHEBI:15378"/>
        <dbReference type="ChEBI" id="CHEBI:57783"/>
        <dbReference type="ChEBI" id="CHEBI:58349"/>
        <dbReference type="ChEBI" id="CHEBI:78475"/>
        <dbReference type="ChEBI" id="CHEBI:78477"/>
    </reaction>
    <physiologicalReaction direction="left-to-right" evidence="54">
        <dbReference type="Rhea" id="RHEA:41897"/>
    </physiologicalReaction>
</comment>
<evidence type="ECO:0000256" key="14">
    <source>
        <dbReference type="ARBA" id="ARBA00022799"/>
    </source>
</evidence>
<dbReference type="SMART" id="SM00822">
    <property type="entry name" value="PKS_KR"/>
    <property type="match status" value="1"/>
</dbReference>
<comment type="catalytic activity">
    <reaction evidence="28">
        <text>(3R)-hydroxybutanoyl-[ACP] = (2E)-butenoyl-[ACP] + H2O</text>
        <dbReference type="Rhea" id="RHEA:41808"/>
        <dbReference type="Rhea" id="RHEA-COMP:9626"/>
        <dbReference type="Rhea" id="RHEA-COMP:9627"/>
        <dbReference type="ChEBI" id="CHEBI:15377"/>
        <dbReference type="ChEBI" id="CHEBI:78451"/>
        <dbReference type="ChEBI" id="CHEBI:78453"/>
    </reaction>
    <physiologicalReaction direction="left-to-right" evidence="28">
        <dbReference type="Rhea" id="RHEA:41809"/>
    </physiologicalReaction>
</comment>
<evidence type="ECO:0000256" key="15">
    <source>
        <dbReference type="ARBA" id="ARBA00022857"/>
    </source>
</evidence>
<evidence type="ECO:0000256" key="6">
    <source>
        <dbReference type="ARBA" id="ARBA00013167"/>
    </source>
</evidence>
<comment type="catalytic activity">
    <reaction evidence="56">
        <text>3-oxohexadecanoyl-[ACP] + NADPH + H(+) = (3R)-hydroxyhexadecanoyl-[ACP] + NADP(+)</text>
        <dbReference type="Rhea" id="RHEA:41904"/>
        <dbReference type="Rhea" id="RHEA-COMP:9649"/>
        <dbReference type="Rhea" id="RHEA-COMP:9650"/>
        <dbReference type="ChEBI" id="CHEBI:15378"/>
        <dbReference type="ChEBI" id="CHEBI:57783"/>
        <dbReference type="ChEBI" id="CHEBI:58349"/>
        <dbReference type="ChEBI" id="CHEBI:78478"/>
        <dbReference type="ChEBI" id="CHEBI:78480"/>
    </reaction>
    <physiologicalReaction direction="left-to-right" evidence="56">
        <dbReference type="Rhea" id="RHEA:41905"/>
    </physiologicalReaction>
</comment>
<comment type="catalytic activity">
    <reaction evidence="20">
        <text>(3R)-hydroxyoctanoyl-[ACP] = (2E)-octenoyl-[ACP] + H2O</text>
        <dbReference type="Rhea" id="RHEA:41844"/>
        <dbReference type="Rhea" id="RHEA-COMP:9634"/>
        <dbReference type="Rhea" id="RHEA-COMP:9635"/>
        <dbReference type="ChEBI" id="CHEBI:15377"/>
        <dbReference type="ChEBI" id="CHEBI:78461"/>
        <dbReference type="ChEBI" id="CHEBI:78462"/>
    </reaction>
    <physiologicalReaction direction="left-to-right" evidence="20">
        <dbReference type="Rhea" id="RHEA:41845"/>
    </physiologicalReaction>
</comment>
<dbReference type="Gene3D" id="3.10.129.110">
    <property type="entry name" value="Polyketide synthase dehydratase"/>
    <property type="match status" value="1"/>
</dbReference>
<dbReference type="Gene3D" id="3.40.50.720">
    <property type="entry name" value="NAD(P)-binding Rossmann-like Domain"/>
    <property type="match status" value="1"/>
</dbReference>
<dbReference type="PANTHER" id="PTHR43775:SF23">
    <property type="entry name" value="FATTY ACID SYNTHASE 3"/>
    <property type="match status" value="1"/>
</dbReference>
<gene>
    <name evidence="65" type="ORF">XYLVIOL_LOCUS1979</name>
</gene>
<comment type="catalytic activity">
    <reaction evidence="42">
        <text>hexadecanoyl-[ACP] + malonyl-[ACP] + H(+) = 3-oxooctadecanoyl-[ACP] + holo-[ACP] + CO2</text>
        <dbReference type="Rhea" id="RHEA:41916"/>
        <dbReference type="Rhea" id="RHEA-COMP:9623"/>
        <dbReference type="Rhea" id="RHEA-COMP:9652"/>
        <dbReference type="Rhea" id="RHEA-COMP:9653"/>
        <dbReference type="Rhea" id="RHEA-COMP:9685"/>
        <dbReference type="ChEBI" id="CHEBI:15378"/>
        <dbReference type="ChEBI" id="CHEBI:16526"/>
        <dbReference type="ChEBI" id="CHEBI:64479"/>
        <dbReference type="ChEBI" id="CHEBI:78449"/>
        <dbReference type="ChEBI" id="CHEBI:78483"/>
        <dbReference type="ChEBI" id="CHEBI:78487"/>
    </reaction>
    <physiologicalReaction direction="left-to-right" evidence="42">
        <dbReference type="Rhea" id="RHEA:41917"/>
    </physiologicalReaction>
</comment>
<dbReference type="SMART" id="SM00827">
    <property type="entry name" value="PKS_AT"/>
    <property type="match status" value="1"/>
</dbReference>
<evidence type="ECO:0000256" key="29">
    <source>
        <dbReference type="ARBA" id="ARBA00023442"/>
    </source>
</evidence>
<evidence type="ECO:0000256" key="47">
    <source>
        <dbReference type="ARBA" id="ARBA00048571"/>
    </source>
</evidence>
<dbReference type="Pfam" id="PF00975">
    <property type="entry name" value="Thioesterase"/>
    <property type="match status" value="1"/>
</dbReference>
<comment type="catalytic activity">
    <reaction evidence="33">
        <text>a (3R)-hydroxyacyl-[ACP] + NADP(+) = a 3-oxoacyl-[ACP] + NADPH + H(+)</text>
        <dbReference type="Rhea" id="RHEA:17397"/>
        <dbReference type="Rhea" id="RHEA-COMP:9916"/>
        <dbReference type="Rhea" id="RHEA-COMP:9945"/>
        <dbReference type="ChEBI" id="CHEBI:15378"/>
        <dbReference type="ChEBI" id="CHEBI:57783"/>
        <dbReference type="ChEBI" id="CHEBI:58349"/>
        <dbReference type="ChEBI" id="CHEBI:78776"/>
        <dbReference type="ChEBI" id="CHEBI:78827"/>
        <dbReference type="EC" id="1.1.1.100"/>
    </reaction>
    <physiologicalReaction direction="right-to-left" evidence="33">
        <dbReference type="Rhea" id="RHEA:17399"/>
    </physiologicalReaction>
</comment>
<keyword evidence="19" id="KW-0511">Multifunctional enzyme</keyword>
<comment type="catalytic activity">
    <reaction evidence="58">
        <text>butanoyl-[ACP] + malonyl-[ACP] + H(+) = 3-oxohexanoyl-[ACP] + holo-[ACP] + CO2</text>
        <dbReference type="Rhea" id="RHEA:41820"/>
        <dbReference type="Rhea" id="RHEA-COMP:9623"/>
        <dbReference type="Rhea" id="RHEA-COMP:9628"/>
        <dbReference type="Rhea" id="RHEA-COMP:9629"/>
        <dbReference type="Rhea" id="RHEA-COMP:9685"/>
        <dbReference type="ChEBI" id="CHEBI:15378"/>
        <dbReference type="ChEBI" id="CHEBI:16526"/>
        <dbReference type="ChEBI" id="CHEBI:64479"/>
        <dbReference type="ChEBI" id="CHEBI:78449"/>
        <dbReference type="ChEBI" id="CHEBI:78454"/>
        <dbReference type="ChEBI" id="CHEBI:78456"/>
    </reaction>
    <physiologicalReaction direction="left-to-right" evidence="58">
        <dbReference type="Rhea" id="RHEA:41821"/>
    </physiologicalReaction>
</comment>
<dbReference type="Pfam" id="PF00109">
    <property type="entry name" value="ketoacyl-synt"/>
    <property type="match status" value="1"/>
</dbReference>
<dbReference type="PROSITE" id="PS00012">
    <property type="entry name" value="PHOSPHOPANTETHEINE"/>
    <property type="match status" value="1"/>
</dbReference>
<dbReference type="InterPro" id="IPR020807">
    <property type="entry name" value="PKS_DH"/>
</dbReference>
<dbReference type="Gene3D" id="3.40.50.1820">
    <property type="entry name" value="alpha/beta hydrolase"/>
    <property type="match status" value="1"/>
</dbReference>
<dbReference type="PROSITE" id="PS52004">
    <property type="entry name" value="KS3_2"/>
    <property type="match status" value="1"/>
</dbReference>
<sequence length="2384" mass="265588">MSANMRADPTRVNYAKTEPGEEVVITGLSGKYPESKNVLELKKNLMNKVDLITDNSSRWNLDQPEIPKGGGKLTDLDKFDATFFDVHYKQAHIMDPMCRMLMECTFEAILDAGINPRQLKGTNTGVVIGCSIIESEKIWLYEESNTDGYGITGCNKAMMASWISRFLDIKGPSYGVDTACSSSLVALDQAYRMVRTGVCENVIVCGANLCLHPYISVQFNRLGVLSPDCRSKSFDSRANGYCRSEAISAILLQKAKNAKRIYAQVVYTKSNCDGYKEQGITFPSAKVQETLLSEFYKECNVSPYDVAFLEAHATGTSVGDPEELTSIQNVFCEGRDTPLKIGSIRSNLGHPEAASGMTSVAKVIIAMESGVLPPNINFKSPLKGVKCIDEGKIHIITEPTPWKGGYAALNSFGFGGANAHVLLKSYTKEKVNNGAPKDDLPRLVTVSGRTQEAIETLLDHIESMPIDVEYIRLLHDIFAEHIAGHSYRGYTVVGSKVSEKPPRDIRACSDVQRSVWFVFGGMGSQWVDIGEALMRLPIFAKSIQKCDAALKPYGLNVSNIVTNKDKQTYDNNLNSYIAIVAIQIGLVDLLTSMGIKPDNIIGHSAGEICCAYADRCFTAEQAILAGYFRGLAFMETKTSLGSMAAVGFGHEKMKELCPPDIDISCHNGPDSSTICGPVESMKKFVAQLQAKKIFVKEVPNINTAYHSRYIAKAGPKYLAYMKKVIPEPKLRSSKWLSTSLPRDQWHTQAAKYCSAEYHTNNLLNTVYFAEAVAMIPPNAVTIEITPHGLLQSILKRSTDQSVTNVTLTQAGHKDNVEYFLEAVGKLYNAGLQPQLANIYPHVEFPVSRNTSMIAPYIKWDHSKSWYVPNLNRSQKILRSEQMVELNLEDEYAYIAHHVIDGRILVPATGYLTMVWQMVGQLHGVMYEELSIVFEDVKFLRATPIPEKGNVALTIMIHKGTGKFEISEKSTAVVTGTVRVTTNPSEEKIPAKYLKQIEDEEVLTNRDIYKELKLRGYEYTGLFRALKSSSITGTRGRIAWFKNWAAFMDNMLQITLLALDTKSLFVPTAIQKLVIDTTVHNNIIRNLTDENNEIPIFGYKDYDAVIAGGIEIRGMKANSIQRRGPMSAPVLEEYKFVANRDKAQVSLKEMIILSSHLALENEWVTSPKIVELIHHDDKVSIEETLAPIFMQVLSDLPMIRPKIILAAEAKPDEKLSLPEEVQITEPNKLPKDGSTFMLAAYDILSSKRLDVLKQILSMIMDHGFILLRENVIDRDTFSYIESHGLNVVLEKSFNNHSLLLLKKKVQPPRQTEVVYANNNEFSWVEKVKNVMKDGKDKDAKEAVRLVLVAEGDMENGVLGLVKCLRRELYGEIVKTVIIQDANAPKFSLDNPFYSKQLDIDICYNVLRPNKVWGTYRHVPYKKPEPILVQHGYADIMVKGNLSSFQWVQGPIRLDSATKDDCLIKVVYSSLNFKDVMLATAKISPIKISRNTDCLIGFEFSGIDTNGRRLMGLADGKCISNLAITDKHKVWPVPDEWSLEDAATIPTAYFTVIYAFFHFGKLKRGEKVLIHAGSGAVGQAAINIALAENCEVFTTVGTVEKRKFIRETFPSIDDDHIGNSRDISFEQMVMKMTHGKGVDIVLNSLAEEKLQASVRCLGHRGRFLEIGKFDMMINNEIKMEIFLKEVSFHGILLDTLLSDSTADFKPLYELMNIRLKKGIIKPLKRHCFGKDQVEEAFRFMAAGKHIGKILIKITDEETPFNTPILAYPRFYPAENKSYVLIGGLGGLGLEFADWLVLRGAKNLVMVSRSGIKTGYQKLRTELWKSYGVKILVISNVDASKADDCEFILKSAEKLAPVDGIFNLAAILKDCLMENQTEKSFEESIKPKANITKQLDKLSRRICPNLCHFVVFSSLSCGRGTPGQTNYGMGNAVMERICEIRVEEGLPGMAIQWGVVGDVGLAADMMENNQQLAIGGTLPQSISSCMEELDKFLVQSRPIVASMIVAEKRRSANSASNVLEAVMNIMNIKDLKTVSQNSSLAELGMDSMMSVEIIQTLERDFEMSLTPQDIRSMSIARLVELSTKDTETQTKQVDTTKTEIGKLTGIQLLIKSINFTVVNNEYCIELPTECGQNKDEVFLIPGIEEHSQMFMPLASKLKLRATCLQLGINDSNTVQSIEDMAARLLPHVLTRIKDRKDFVIVGYSFGSLIAIELARKLEICALKGHLILIDGSPDYLKAIKSEHFMKSTEDEYQNTLLTGILKLCSTKCHLNLKQCTNWNEKLDAFVKSITDEVLNIISSEDIKAIVSFIYKRMSLLDTYNPSSSLPIKTPITLLTPTVPAVRLSDPAYGLRKLTTGKVIVHSISGDHMSIVEHKKVAAIINGEPFSN</sequence>
<dbReference type="InterPro" id="IPR011032">
    <property type="entry name" value="GroES-like_sf"/>
</dbReference>
<dbReference type="InterPro" id="IPR029058">
    <property type="entry name" value="AB_hydrolase_fold"/>
</dbReference>
<keyword evidence="13" id="KW-0808">Transferase</keyword>
<evidence type="ECO:0000256" key="1">
    <source>
        <dbReference type="ARBA" id="ARBA00005189"/>
    </source>
</evidence>
<evidence type="ECO:0000256" key="12">
    <source>
        <dbReference type="ARBA" id="ARBA00022553"/>
    </source>
</evidence>
<dbReference type="InterPro" id="IPR057326">
    <property type="entry name" value="KR_dom"/>
</dbReference>
<evidence type="ECO:0000256" key="31">
    <source>
        <dbReference type="ARBA" id="ARBA00047300"/>
    </source>
</evidence>
<keyword evidence="16" id="KW-0663">Pyridoxal phosphate</keyword>
<evidence type="ECO:0000313" key="66">
    <source>
        <dbReference type="Proteomes" id="UP001642520"/>
    </source>
</evidence>
<evidence type="ECO:0000256" key="42">
    <source>
        <dbReference type="ARBA" id="ARBA00048051"/>
    </source>
</evidence>
<dbReference type="Pfam" id="PF00107">
    <property type="entry name" value="ADH_zinc_N"/>
    <property type="match status" value="1"/>
</dbReference>
<evidence type="ECO:0000256" key="30">
    <source>
        <dbReference type="ARBA" id="ARBA00044883"/>
    </source>
</evidence>
<comment type="catalytic activity">
    <reaction evidence="27">
        <text>(3R)-hydroxyhexadecanoyl-[ACP] = (2E)-hexadecenoyl-[ACP] + H2O</text>
        <dbReference type="Rhea" id="RHEA:41908"/>
        <dbReference type="Rhea" id="RHEA-COMP:9650"/>
        <dbReference type="Rhea" id="RHEA-COMP:9651"/>
        <dbReference type="ChEBI" id="CHEBI:15377"/>
        <dbReference type="ChEBI" id="CHEBI:78480"/>
        <dbReference type="ChEBI" id="CHEBI:78481"/>
    </reaction>
    <physiologicalReaction direction="left-to-right" evidence="27">
        <dbReference type="Rhea" id="RHEA:41909"/>
    </physiologicalReaction>
</comment>
<evidence type="ECO:0000256" key="25">
    <source>
        <dbReference type="ARBA" id="ARBA00023398"/>
    </source>
</evidence>
<evidence type="ECO:0000256" key="4">
    <source>
        <dbReference type="ARBA" id="ARBA00012873"/>
    </source>
</evidence>
<comment type="catalytic activity">
    <reaction evidence="57">
        <text>3-oxooctanoyl-[ACP] + NADPH + H(+) = (3R)-hydroxyoctanoyl-[ACP] + NADP(+)</text>
        <dbReference type="Rhea" id="RHEA:41840"/>
        <dbReference type="Rhea" id="RHEA-COMP:9633"/>
        <dbReference type="Rhea" id="RHEA-COMP:9634"/>
        <dbReference type="ChEBI" id="CHEBI:15378"/>
        <dbReference type="ChEBI" id="CHEBI:57783"/>
        <dbReference type="ChEBI" id="CHEBI:58349"/>
        <dbReference type="ChEBI" id="CHEBI:78460"/>
        <dbReference type="ChEBI" id="CHEBI:78461"/>
    </reaction>
    <physiologicalReaction direction="left-to-right" evidence="57">
        <dbReference type="Rhea" id="RHEA:41841"/>
    </physiologicalReaction>
</comment>
<comment type="catalytic activity">
    <reaction evidence="38">
        <text>(2E)-hexadecenoyl-[ACP] + NADPH + H(+) = hexadecanoyl-[ACP] + NADP(+)</text>
        <dbReference type="Rhea" id="RHEA:41912"/>
        <dbReference type="Rhea" id="RHEA-COMP:9651"/>
        <dbReference type="Rhea" id="RHEA-COMP:9652"/>
        <dbReference type="ChEBI" id="CHEBI:15378"/>
        <dbReference type="ChEBI" id="CHEBI:57783"/>
        <dbReference type="ChEBI" id="CHEBI:58349"/>
        <dbReference type="ChEBI" id="CHEBI:78481"/>
        <dbReference type="ChEBI" id="CHEBI:78483"/>
    </reaction>
    <physiologicalReaction direction="left-to-right" evidence="38">
        <dbReference type="Rhea" id="RHEA:41913"/>
    </physiologicalReaction>
</comment>
<dbReference type="EC" id="1.3.1.39" evidence="2"/>
<organism evidence="65 66">
    <name type="scientific">Xylocopa violacea</name>
    <name type="common">Violet carpenter bee</name>
    <name type="synonym">Apis violacea</name>
    <dbReference type="NCBI Taxonomy" id="135666"/>
    <lineage>
        <taxon>Eukaryota</taxon>
        <taxon>Metazoa</taxon>
        <taxon>Ecdysozoa</taxon>
        <taxon>Arthropoda</taxon>
        <taxon>Hexapoda</taxon>
        <taxon>Insecta</taxon>
        <taxon>Pterygota</taxon>
        <taxon>Neoptera</taxon>
        <taxon>Endopterygota</taxon>
        <taxon>Hymenoptera</taxon>
        <taxon>Apocrita</taxon>
        <taxon>Aculeata</taxon>
        <taxon>Apoidea</taxon>
        <taxon>Anthophila</taxon>
        <taxon>Apidae</taxon>
        <taxon>Xylocopa</taxon>
        <taxon>Xylocopa</taxon>
    </lineage>
</organism>
<dbReference type="SUPFAM" id="SSF53901">
    <property type="entry name" value="Thiolase-like"/>
    <property type="match status" value="1"/>
</dbReference>
<dbReference type="PANTHER" id="PTHR43775">
    <property type="entry name" value="FATTY ACID SYNTHASE"/>
    <property type="match status" value="1"/>
</dbReference>
<dbReference type="SUPFAM" id="SSF50129">
    <property type="entry name" value="GroES-like"/>
    <property type="match status" value="1"/>
</dbReference>
<dbReference type="Gene3D" id="3.30.70.3290">
    <property type="match status" value="1"/>
</dbReference>
<evidence type="ECO:0000256" key="41">
    <source>
        <dbReference type="ARBA" id="ARBA00047961"/>
    </source>
</evidence>
<proteinExistence type="predicted"/>
<evidence type="ECO:0000256" key="34">
    <source>
        <dbReference type="ARBA" id="ARBA00047440"/>
    </source>
</evidence>
<comment type="catalytic activity">
    <reaction evidence="23">
        <text>(3R)-hydroxydecanoyl-[ACP] = (2E)-decenoyl-[ACP] + H2O</text>
        <dbReference type="Rhea" id="RHEA:41860"/>
        <dbReference type="Rhea" id="RHEA-COMP:9638"/>
        <dbReference type="Rhea" id="RHEA-COMP:9639"/>
        <dbReference type="ChEBI" id="CHEBI:15377"/>
        <dbReference type="ChEBI" id="CHEBI:78466"/>
        <dbReference type="ChEBI" id="CHEBI:78467"/>
    </reaction>
    <physiologicalReaction direction="left-to-right" evidence="23">
        <dbReference type="Rhea" id="RHEA:41861"/>
    </physiologicalReaction>
</comment>
<comment type="catalytic activity">
    <reaction evidence="32">
        <text>hexanoyl-[ACP] + malonyl-[ACP] + H(+) = 3-oxooctanoyl-[ACP] + holo-[ACP] + CO2</text>
        <dbReference type="Rhea" id="RHEA:41836"/>
        <dbReference type="Rhea" id="RHEA-COMP:9623"/>
        <dbReference type="Rhea" id="RHEA-COMP:9632"/>
        <dbReference type="Rhea" id="RHEA-COMP:9633"/>
        <dbReference type="Rhea" id="RHEA-COMP:9685"/>
        <dbReference type="ChEBI" id="CHEBI:15378"/>
        <dbReference type="ChEBI" id="CHEBI:16526"/>
        <dbReference type="ChEBI" id="CHEBI:64479"/>
        <dbReference type="ChEBI" id="CHEBI:78449"/>
        <dbReference type="ChEBI" id="CHEBI:78459"/>
        <dbReference type="ChEBI" id="CHEBI:78460"/>
    </reaction>
    <physiologicalReaction direction="left-to-right" evidence="32">
        <dbReference type="Rhea" id="RHEA:41837"/>
    </physiologicalReaction>
</comment>
<dbReference type="InterPro" id="IPR032821">
    <property type="entry name" value="PKS_assoc"/>
</dbReference>
<dbReference type="SMART" id="SM00826">
    <property type="entry name" value="PKS_DH"/>
    <property type="match status" value="1"/>
</dbReference>
<dbReference type="EC" id="3.1.2.14" evidence="3"/>
<dbReference type="Pfam" id="PF21089">
    <property type="entry name" value="PKS_DH_N"/>
    <property type="match status" value="1"/>
</dbReference>
<comment type="catalytic activity">
    <reaction evidence="45">
        <text>(2E)-octenoyl-[ACP] + NADPH + H(+) = octanoyl-[ACP] + NADP(+)</text>
        <dbReference type="Rhea" id="RHEA:41848"/>
        <dbReference type="Rhea" id="RHEA-COMP:9635"/>
        <dbReference type="Rhea" id="RHEA-COMP:9636"/>
        <dbReference type="ChEBI" id="CHEBI:15378"/>
        <dbReference type="ChEBI" id="CHEBI:57783"/>
        <dbReference type="ChEBI" id="CHEBI:58349"/>
        <dbReference type="ChEBI" id="CHEBI:78462"/>
        <dbReference type="ChEBI" id="CHEBI:78463"/>
    </reaction>
    <physiologicalReaction direction="left-to-right" evidence="45">
        <dbReference type="Rhea" id="RHEA:41849"/>
    </physiologicalReaction>
</comment>
<evidence type="ECO:0000256" key="27">
    <source>
        <dbReference type="ARBA" id="ARBA00023401"/>
    </source>
</evidence>
<feature type="region of interest" description="C-terminal hotdog fold" evidence="61">
    <location>
        <begin position="998"/>
        <end position="1120"/>
    </location>
</feature>
<evidence type="ECO:0000259" key="63">
    <source>
        <dbReference type="PROSITE" id="PS52004"/>
    </source>
</evidence>
<dbReference type="InterPro" id="IPR016035">
    <property type="entry name" value="Acyl_Trfase/lysoPLipase"/>
</dbReference>
<evidence type="ECO:0000256" key="48">
    <source>
        <dbReference type="ARBA" id="ARBA00048650"/>
    </source>
</evidence>
<comment type="catalytic activity">
    <reaction evidence="35">
        <text>tetradecanoyl-[ACP] + malonyl-[ACP] + H(+) = 3-oxohexadecanoyl-[ACP] + holo-[ACP] + CO2</text>
        <dbReference type="Rhea" id="RHEA:41900"/>
        <dbReference type="Rhea" id="RHEA-COMP:9623"/>
        <dbReference type="Rhea" id="RHEA-COMP:9648"/>
        <dbReference type="Rhea" id="RHEA-COMP:9649"/>
        <dbReference type="Rhea" id="RHEA-COMP:9685"/>
        <dbReference type="ChEBI" id="CHEBI:15378"/>
        <dbReference type="ChEBI" id="CHEBI:16526"/>
        <dbReference type="ChEBI" id="CHEBI:64479"/>
        <dbReference type="ChEBI" id="CHEBI:78449"/>
        <dbReference type="ChEBI" id="CHEBI:78477"/>
        <dbReference type="ChEBI" id="CHEBI:78478"/>
    </reaction>
    <physiologicalReaction direction="left-to-right" evidence="35">
        <dbReference type="Rhea" id="RHEA:41901"/>
    </physiologicalReaction>
</comment>
<comment type="catalytic activity">
    <reaction evidence="50">
        <text>hexadecanoyl-[ACP] + H2O = hexadecanoate + holo-[ACP] + H(+)</text>
        <dbReference type="Rhea" id="RHEA:41932"/>
        <dbReference type="Rhea" id="RHEA-COMP:9652"/>
        <dbReference type="Rhea" id="RHEA-COMP:9685"/>
        <dbReference type="ChEBI" id="CHEBI:7896"/>
        <dbReference type="ChEBI" id="CHEBI:15377"/>
        <dbReference type="ChEBI" id="CHEBI:15378"/>
        <dbReference type="ChEBI" id="CHEBI:64479"/>
        <dbReference type="ChEBI" id="CHEBI:78483"/>
        <dbReference type="EC" id="3.1.2.14"/>
    </reaction>
    <physiologicalReaction direction="left-to-right" evidence="50">
        <dbReference type="Rhea" id="RHEA:41933"/>
    </physiologicalReaction>
</comment>
<evidence type="ECO:0000256" key="38">
    <source>
        <dbReference type="ARBA" id="ARBA00047810"/>
    </source>
</evidence>
<dbReference type="InterPro" id="IPR036736">
    <property type="entry name" value="ACP-like_sf"/>
</dbReference>
<comment type="catalytic activity">
    <reaction evidence="37">
        <text>dodecanoyl-[ACP] + malonyl-[ACP] + H(+) = 3-oxotetradecanoyl-[ACP] + holo-[ACP] + CO2</text>
        <dbReference type="Rhea" id="RHEA:41884"/>
        <dbReference type="Rhea" id="RHEA-COMP:9623"/>
        <dbReference type="Rhea" id="RHEA-COMP:9644"/>
        <dbReference type="Rhea" id="RHEA-COMP:9645"/>
        <dbReference type="Rhea" id="RHEA-COMP:9685"/>
        <dbReference type="ChEBI" id="CHEBI:15378"/>
        <dbReference type="ChEBI" id="CHEBI:16526"/>
        <dbReference type="ChEBI" id="CHEBI:64479"/>
        <dbReference type="ChEBI" id="CHEBI:65264"/>
        <dbReference type="ChEBI" id="CHEBI:78449"/>
        <dbReference type="ChEBI" id="CHEBI:78473"/>
    </reaction>
    <physiologicalReaction direction="left-to-right" evidence="37">
        <dbReference type="Rhea" id="RHEA:41885"/>
    </physiologicalReaction>
</comment>
<comment type="catalytic activity">
    <reaction evidence="36">
        <text>(2E)-butenoyl-[ACP] + NADPH + H(+) = butanoyl-[ACP] + NADP(+)</text>
        <dbReference type="Rhea" id="RHEA:41812"/>
        <dbReference type="Rhea" id="RHEA-COMP:9627"/>
        <dbReference type="Rhea" id="RHEA-COMP:9628"/>
        <dbReference type="ChEBI" id="CHEBI:15378"/>
        <dbReference type="ChEBI" id="CHEBI:57783"/>
        <dbReference type="ChEBI" id="CHEBI:58349"/>
        <dbReference type="ChEBI" id="CHEBI:78453"/>
        <dbReference type="ChEBI" id="CHEBI:78454"/>
    </reaction>
    <physiologicalReaction direction="left-to-right" evidence="36">
        <dbReference type="Rhea" id="RHEA:41813"/>
    </physiologicalReaction>
</comment>
<dbReference type="Pfam" id="PF02801">
    <property type="entry name" value="Ketoacyl-synt_C"/>
    <property type="match status" value="1"/>
</dbReference>
<dbReference type="EC" id="2.3.1.38" evidence="8"/>
<comment type="catalytic activity">
    <reaction evidence="25">
        <text>(3R)-hydroxytetradecanoyl-[ACP] = (2E)-tetradecenoyl-[ACP] + H2O</text>
        <dbReference type="Rhea" id="RHEA:41892"/>
        <dbReference type="Rhea" id="RHEA-COMP:9646"/>
        <dbReference type="Rhea" id="RHEA-COMP:9647"/>
        <dbReference type="ChEBI" id="CHEBI:15377"/>
        <dbReference type="ChEBI" id="CHEBI:78474"/>
        <dbReference type="ChEBI" id="CHEBI:78475"/>
    </reaction>
    <physiologicalReaction direction="left-to-right" evidence="25">
        <dbReference type="Rhea" id="RHEA:41893"/>
    </physiologicalReaction>
</comment>
<comment type="function">
    <text evidence="29">Fatty acid synthetase is a multifunctional enzyme that catalyzes the de novo biosynthesis of long-chain saturated fatty acids starting from acetyl-CoA and malonyl-CoA in the presence of NADPH. This multifunctional protein contains 7 catalytic activities and a site for the binding of the prosthetic group 4'-phosphopantetheine of the acyl carrier protein ([ACP]) domain.</text>
</comment>
<evidence type="ECO:0000256" key="5">
    <source>
        <dbReference type="ARBA" id="ARBA00012948"/>
    </source>
</evidence>
<evidence type="ECO:0000259" key="64">
    <source>
        <dbReference type="PROSITE" id="PS52019"/>
    </source>
</evidence>
<evidence type="ECO:0000256" key="21">
    <source>
        <dbReference type="ARBA" id="ARBA00023351"/>
    </source>
</evidence>
<dbReference type="SUPFAM" id="SSF47336">
    <property type="entry name" value="ACP-like"/>
    <property type="match status" value="1"/>
</dbReference>
<feature type="domain" description="Ketosynthase family 3 (KS3)" evidence="63">
    <location>
        <begin position="20"/>
        <end position="425"/>
    </location>
</feature>
<comment type="catalytic activity">
    <reaction evidence="52">
        <text>(2E)-octadecenoyl-[ACP] + NADPH + H(+) = octadecanoyl-[ACP] + NADP(+)</text>
        <dbReference type="Rhea" id="RHEA:41928"/>
        <dbReference type="Rhea" id="RHEA-COMP:9655"/>
        <dbReference type="Rhea" id="RHEA-COMP:9656"/>
        <dbReference type="ChEBI" id="CHEBI:15378"/>
        <dbReference type="ChEBI" id="CHEBI:57783"/>
        <dbReference type="ChEBI" id="CHEBI:58349"/>
        <dbReference type="ChEBI" id="CHEBI:78489"/>
        <dbReference type="ChEBI" id="CHEBI:78495"/>
    </reaction>
    <physiologicalReaction direction="left-to-right" evidence="52">
        <dbReference type="Rhea" id="RHEA:41929"/>
    </physiologicalReaction>
</comment>
<evidence type="ECO:0000256" key="18">
    <source>
        <dbReference type="ARBA" id="ARBA00023239"/>
    </source>
</evidence>
<evidence type="ECO:0000256" key="3">
    <source>
        <dbReference type="ARBA" id="ARBA00012480"/>
    </source>
</evidence>
<dbReference type="InterPro" id="IPR014030">
    <property type="entry name" value="Ketoacyl_synth_N"/>
</dbReference>
<evidence type="ECO:0000256" key="40">
    <source>
        <dbReference type="ARBA" id="ARBA00047953"/>
    </source>
</evidence>
<evidence type="ECO:0000256" key="26">
    <source>
        <dbReference type="ARBA" id="ARBA00023399"/>
    </source>
</evidence>
<keyword evidence="17" id="KW-0007">Acetylation</keyword>
<evidence type="ECO:0000256" key="43">
    <source>
        <dbReference type="ARBA" id="ARBA00048281"/>
    </source>
</evidence>
<evidence type="ECO:0000256" key="45">
    <source>
        <dbReference type="ARBA" id="ARBA00048420"/>
    </source>
</evidence>
<comment type="catalytic activity">
    <reaction evidence="31">
        <text>3-oxooctadecanoyl-[ACP] + NADPH + H(+) = (3R)-hydroxyoctadecanoyl-[ACP] + NADP(+)</text>
        <dbReference type="Rhea" id="RHEA:41920"/>
        <dbReference type="Rhea" id="RHEA-COMP:9653"/>
        <dbReference type="Rhea" id="RHEA-COMP:9654"/>
        <dbReference type="ChEBI" id="CHEBI:15378"/>
        <dbReference type="ChEBI" id="CHEBI:57783"/>
        <dbReference type="ChEBI" id="CHEBI:58349"/>
        <dbReference type="ChEBI" id="CHEBI:78487"/>
        <dbReference type="ChEBI" id="CHEBI:78488"/>
    </reaction>
    <physiologicalReaction direction="left-to-right" evidence="31">
        <dbReference type="Rhea" id="RHEA:41921"/>
    </physiologicalReaction>
</comment>
<dbReference type="InterPro" id="IPR001227">
    <property type="entry name" value="Ac_transferase_dom_sf"/>
</dbReference>
<comment type="catalytic activity">
    <reaction evidence="49">
        <text>holo-[ACP] + acetyl-CoA = acetyl-[ACP] + CoA</text>
        <dbReference type="Rhea" id="RHEA:41788"/>
        <dbReference type="Rhea" id="RHEA-COMP:9621"/>
        <dbReference type="Rhea" id="RHEA-COMP:9685"/>
        <dbReference type="ChEBI" id="CHEBI:57287"/>
        <dbReference type="ChEBI" id="CHEBI:57288"/>
        <dbReference type="ChEBI" id="CHEBI:64479"/>
        <dbReference type="ChEBI" id="CHEBI:78446"/>
        <dbReference type="EC" id="2.3.1.38"/>
    </reaction>
    <physiologicalReaction direction="left-to-right" evidence="49">
        <dbReference type="Rhea" id="RHEA:41789"/>
    </physiologicalReaction>
</comment>
<comment type="catalytic activity">
    <reaction evidence="39">
        <text>(2E)-hexenoyl-[ACP] + NADPH + H(+) = hexanoyl-[ACP] + NADP(+)</text>
        <dbReference type="Rhea" id="RHEA:41832"/>
        <dbReference type="Rhea" id="RHEA-COMP:9631"/>
        <dbReference type="Rhea" id="RHEA-COMP:9632"/>
        <dbReference type="ChEBI" id="CHEBI:15378"/>
        <dbReference type="ChEBI" id="CHEBI:57783"/>
        <dbReference type="ChEBI" id="CHEBI:58349"/>
        <dbReference type="ChEBI" id="CHEBI:78458"/>
        <dbReference type="ChEBI" id="CHEBI:78459"/>
    </reaction>
    <physiologicalReaction direction="left-to-right" evidence="39">
        <dbReference type="Rhea" id="RHEA:41833"/>
    </physiologicalReaction>
</comment>
<evidence type="ECO:0000256" key="20">
    <source>
        <dbReference type="ARBA" id="ARBA00023332"/>
    </source>
</evidence>
<dbReference type="InterPro" id="IPR016036">
    <property type="entry name" value="Malonyl_transacylase_ACP-bd"/>
</dbReference>
<feature type="domain" description="PKS/mFAS DH" evidence="64">
    <location>
        <begin position="861"/>
        <end position="1120"/>
    </location>
</feature>
<dbReference type="InterPro" id="IPR018201">
    <property type="entry name" value="Ketoacyl_synth_AS"/>
</dbReference>
<dbReference type="InterPro" id="IPR049391">
    <property type="entry name" value="FAS_pseudo-KR"/>
</dbReference>
<evidence type="ECO:0000256" key="11">
    <source>
        <dbReference type="ARBA" id="ARBA00022450"/>
    </source>
</evidence>
<evidence type="ECO:0000256" key="46">
    <source>
        <dbReference type="ARBA" id="ARBA00048506"/>
    </source>
</evidence>
<dbReference type="Pfam" id="PF00698">
    <property type="entry name" value="Acyl_transf_1"/>
    <property type="match status" value="1"/>
</dbReference>
<comment type="catalytic activity">
    <reaction evidence="43">
        <text>(2E)-dodecenoyl-[ACP] + NADPH + H(+) = dodecanoyl-[ACP] + NADP(+)</text>
        <dbReference type="Rhea" id="RHEA:41880"/>
        <dbReference type="Rhea" id="RHEA-COMP:9643"/>
        <dbReference type="Rhea" id="RHEA-COMP:9644"/>
        <dbReference type="ChEBI" id="CHEBI:15378"/>
        <dbReference type="ChEBI" id="CHEBI:57783"/>
        <dbReference type="ChEBI" id="CHEBI:58349"/>
        <dbReference type="ChEBI" id="CHEBI:65264"/>
        <dbReference type="ChEBI" id="CHEBI:78472"/>
    </reaction>
    <physiologicalReaction direction="left-to-right" evidence="43">
        <dbReference type="Rhea" id="RHEA:41881"/>
    </physiologicalReaction>
</comment>
<comment type="catalytic activity">
    <reaction evidence="47">
        <text>3-oxohexanoyl-[ACP] + NADPH + H(+) = (3R)-hydroxyhexanoyl-[ACP] + NADP(+)</text>
        <dbReference type="Rhea" id="RHEA:41824"/>
        <dbReference type="Rhea" id="RHEA-COMP:9629"/>
        <dbReference type="Rhea" id="RHEA-COMP:9630"/>
        <dbReference type="ChEBI" id="CHEBI:15378"/>
        <dbReference type="ChEBI" id="CHEBI:57783"/>
        <dbReference type="ChEBI" id="CHEBI:58349"/>
        <dbReference type="ChEBI" id="CHEBI:78456"/>
        <dbReference type="ChEBI" id="CHEBI:78457"/>
    </reaction>
    <physiologicalReaction direction="left-to-right" evidence="47">
        <dbReference type="Rhea" id="RHEA:41825"/>
    </physiologicalReaction>
</comment>
<dbReference type="Gene3D" id="1.10.1200.10">
    <property type="entry name" value="ACP-like"/>
    <property type="match status" value="1"/>
</dbReference>
<dbReference type="InterPro" id="IPR020806">
    <property type="entry name" value="PKS_PP-bd"/>
</dbReference>
<dbReference type="InterPro" id="IPR009081">
    <property type="entry name" value="PP-bd_ACP"/>
</dbReference>
<dbReference type="Pfam" id="PF21149">
    <property type="entry name" value="FAS_pseudo-KR"/>
    <property type="match status" value="1"/>
</dbReference>
<dbReference type="InterPro" id="IPR049552">
    <property type="entry name" value="PKS_DH_N"/>
</dbReference>
<feature type="domain" description="Carrier" evidence="62">
    <location>
        <begin position="2009"/>
        <end position="2086"/>
    </location>
</feature>
<comment type="catalytic activity">
    <reaction evidence="48">
        <text>a 2,3-saturated acyl-[ACP] + NADP(+) = a (2E)-enoyl-[ACP] + NADPH + H(+)</text>
        <dbReference type="Rhea" id="RHEA:22564"/>
        <dbReference type="Rhea" id="RHEA-COMP:9925"/>
        <dbReference type="Rhea" id="RHEA-COMP:9926"/>
        <dbReference type="ChEBI" id="CHEBI:15378"/>
        <dbReference type="ChEBI" id="CHEBI:57783"/>
        <dbReference type="ChEBI" id="CHEBI:58349"/>
        <dbReference type="ChEBI" id="CHEBI:78784"/>
        <dbReference type="ChEBI" id="CHEBI:78785"/>
        <dbReference type="EC" id="1.3.1.39"/>
    </reaction>
    <physiologicalReaction direction="right-to-left" evidence="48">
        <dbReference type="Rhea" id="RHEA:22566"/>
    </physiologicalReaction>
</comment>
<dbReference type="Gene3D" id="3.40.366.10">
    <property type="entry name" value="Malonyl-Coenzyme A Acyl Carrier Protein, domain 2"/>
    <property type="match status" value="1"/>
</dbReference>
<evidence type="ECO:0000256" key="57">
    <source>
        <dbReference type="ARBA" id="ARBA00049422"/>
    </source>
</evidence>
<dbReference type="InterPro" id="IPR020841">
    <property type="entry name" value="PKS_Beta-ketoAc_synthase_dom"/>
</dbReference>
<dbReference type="SUPFAM" id="SSF55048">
    <property type="entry name" value="Probable ACP-binding domain of malonyl-CoA ACP transacylase"/>
    <property type="match status" value="1"/>
</dbReference>
<evidence type="ECO:0000256" key="9">
    <source>
        <dbReference type="ARBA" id="ARBA00013258"/>
    </source>
</evidence>
<comment type="catalytic activity">
    <reaction evidence="22">
        <text>(3R)-hydroxyhexanoyl-[ACP] = (2E)-hexenoyl-[ACP] + H2O</text>
        <dbReference type="Rhea" id="RHEA:41828"/>
        <dbReference type="Rhea" id="RHEA-COMP:9630"/>
        <dbReference type="Rhea" id="RHEA-COMP:9631"/>
        <dbReference type="ChEBI" id="CHEBI:15377"/>
        <dbReference type="ChEBI" id="CHEBI:78457"/>
        <dbReference type="ChEBI" id="CHEBI:78458"/>
    </reaction>
    <physiologicalReaction direction="left-to-right" evidence="22">
        <dbReference type="Rhea" id="RHEA:41829"/>
    </physiologicalReaction>
</comment>
<evidence type="ECO:0000256" key="44">
    <source>
        <dbReference type="ARBA" id="ARBA00048289"/>
    </source>
</evidence>
<dbReference type="Gene3D" id="3.40.47.10">
    <property type="match status" value="1"/>
</dbReference>
<evidence type="ECO:0000256" key="51">
    <source>
        <dbReference type="ARBA" id="ARBA00048935"/>
    </source>
</evidence>
<comment type="catalytic activity">
    <reaction evidence="21">
        <text>(3R)-hydroxydodecanoyl-[ACP] = (2E)-dodecenoyl-[ACP] + H2O</text>
        <dbReference type="Rhea" id="RHEA:41876"/>
        <dbReference type="Rhea" id="RHEA-COMP:9642"/>
        <dbReference type="Rhea" id="RHEA-COMP:9643"/>
        <dbReference type="ChEBI" id="CHEBI:15377"/>
        <dbReference type="ChEBI" id="CHEBI:78470"/>
        <dbReference type="ChEBI" id="CHEBI:78472"/>
    </reaction>
    <physiologicalReaction direction="left-to-right" evidence="21">
        <dbReference type="Rhea" id="RHEA:41877"/>
    </physiologicalReaction>
</comment>
<dbReference type="InterPro" id="IPR016039">
    <property type="entry name" value="Thiolase-like"/>
</dbReference>
<comment type="catalytic activity">
    <reaction evidence="60">
        <text>octanoyl-[ACP] + malonyl-[ACP] + H(+) = 3-oxodecanoyl-[ACP] + holo-[ACP] + CO2</text>
        <dbReference type="Rhea" id="RHEA:41852"/>
        <dbReference type="Rhea" id="RHEA-COMP:9623"/>
        <dbReference type="Rhea" id="RHEA-COMP:9636"/>
        <dbReference type="Rhea" id="RHEA-COMP:9637"/>
        <dbReference type="Rhea" id="RHEA-COMP:9685"/>
        <dbReference type="ChEBI" id="CHEBI:15378"/>
        <dbReference type="ChEBI" id="CHEBI:16526"/>
        <dbReference type="ChEBI" id="CHEBI:64479"/>
        <dbReference type="ChEBI" id="CHEBI:78449"/>
        <dbReference type="ChEBI" id="CHEBI:78463"/>
        <dbReference type="ChEBI" id="CHEBI:78464"/>
    </reaction>
    <physiologicalReaction direction="left-to-right" evidence="60">
        <dbReference type="Rhea" id="RHEA:41853"/>
    </physiologicalReaction>
</comment>
<dbReference type="Pfam" id="PF16197">
    <property type="entry name" value="KAsynt_C_assoc"/>
    <property type="match status" value="1"/>
</dbReference>
<comment type="catalytic activity">
    <reaction evidence="30">
        <text>acetyl-CoA + n malonyl-CoA + 2n NADPH + 2n H(+) = a long-chain fatty acid + (n+1) CoA + n CO2 + 2n NADP(+).</text>
        <dbReference type="EC" id="2.3.1.85"/>
    </reaction>
</comment>
<accession>A0ABP1N510</accession>
<evidence type="ECO:0000256" key="19">
    <source>
        <dbReference type="ARBA" id="ARBA00023268"/>
    </source>
</evidence>
<dbReference type="SMART" id="SM00825">
    <property type="entry name" value="PKS_KS"/>
    <property type="match status" value="1"/>
</dbReference>
<evidence type="ECO:0000256" key="56">
    <source>
        <dbReference type="ARBA" id="ARBA00049414"/>
    </source>
</evidence>
<dbReference type="CDD" id="cd05195">
    <property type="entry name" value="enoyl_red"/>
    <property type="match status" value="1"/>
</dbReference>
<dbReference type="InterPro" id="IPR001031">
    <property type="entry name" value="Thioesterase"/>
</dbReference>
<feature type="active site" description="Proton acceptor; for dehydratase activity" evidence="61">
    <location>
        <position position="897"/>
    </location>
</feature>
<dbReference type="InterPro" id="IPR020843">
    <property type="entry name" value="ER"/>
</dbReference>
<dbReference type="SUPFAM" id="SSF52151">
    <property type="entry name" value="FabD/lysophospholipase-like"/>
    <property type="match status" value="1"/>
</dbReference>
<dbReference type="PROSITE" id="PS52019">
    <property type="entry name" value="PKS_MFAS_DH"/>
    <property type="match status" value="1"/>
</dbReference>
<keyword evidence="15" id="KW-0521">NADP</keyword>
<comment type="catalytic activity">
    <reaction evidence="59">
        <text>(2E)-decenoyl-[ACP] + NADPH + H(+) = decanoyl-[ACP] + NADP(+)</text>
        <dbReference type="Rhea" id="RHEA:41864"/>
        <dbReference type="Rhea" id="RHEA-COMP:9639"/>
        <dbReference type="Rhea" id="RHEA-COMP:9640"/>
        <dbReference type="ChEBI" id="CHEBI:15378"/>
        <dbReference type="ChEBI" id="CHEBI:57783"/>
        <dbReference type="ChEBI" id="CHEBI:58349"/>
        <dbReference type="ChEBI" id="CHEBI:78467"/>
        <dbReference type="ChEBI" id="CHEBI:78468"/>
    </reaction>
    <physiologicalReaction direction="left-to-right" evidence="59">
        <dbReference type="Rhea" id="RHEA:41865"/>
    </physiologicalReaction>
</comment>
<dbReference type="Proteomes" id="UP001642520">
    <property type="component" value="Unassembled WGS sequence"/>
</dbReference>
<evidence type="ECO:0000256" key="60">
    <source>
        <dbReference type="ARBA" id="ARBA00049533"/>
    </source>
</evidence>
<evidence type="ECO:0000256" key="16">
    <source>
        <dbReference type="ARBA" id="ARBA00022898"/>
    </source>
</evidence>
<comment type="catalytic activity">
    <reaction evidence="41">
        <text>acetyl-[ACP] + malonyl-[ACP] + H(+) = 3-oxobutanoyl-[ACP] + holo-[ACP] + CO2</text>
        <dbReference type="Rhea" id="RHEA:41800"/>
        <dbReference type="Rhea" id="RHEA-COMP:9621"/>
        <dbReference type="Rhea" id="RHEA-COMP:9623"/>
        <dbReference type="Rhea" id="RHEA-COMP:9625"/>
        <dbReference type="Rhea" id="RHEA-COMP:9685"/>
        <dbReference type="ChEBI" id="CHEBI:15378"/>
        <dbReference type="ChEBI" id="CHEBI:16526"/>
        <dbReference type="ChEBI" id="CHEBI:64479"/>
        <dbReference type="ChEBI" id="CHEBI:78446"/>
        <dbReference type="ChEBI" id="CHEBI:78449"/>
        <dbReference type="ChEBI" id="CHEBI:78450"/>
    </reaction>
    <physiologicalReaction direction="left-to-right" evidence="41">
        <dbReference type="Rhea" id="RHEA:41801"/>
    </physiologicalReaction>
</comment>
<evidence type="ECO:0000256" key="2">
    <source>
        <dbReference type="ARBA" id="ARBA00012004"/>
    </source>
</evidence>
<evidence type="ECO:0000256" key="32">
    <source>
        <dbReference type="ARBA" id="ARBA00047394"/>
    </source>
</evidence>
<name>A0ABP1N510_XYLVO</name>
<dbReference type="EC" id="2.3.1.85" evidence="4"/>